<dbReference type="InterPro" id="IPR000884">
    <property type="entry name" value="TSP1_rpt"/>
</dbReference>
<evidence type="ECO:0000313" key="4">
    <source>
        <dbReference type="EMBL" id="CAH1791880.1"/>
    </source>
</evidence>
<dbReference type="PROSITE" id="PS50835">
    <property type="entry name" value="IG_LIKE"/>
    <property type="match status" value="2"/>
</dbReference>
<evidence type="ECO:0000256" key="3">
    <source>
        <dbReference type="SAM" id="SignalP"/>
    </source>
</evidence>
<feature type="compositionally biased region" description="Acidic residues" evidence="1">
    <location>
        <begin position="468"/>
        <end position="482"/>
    </location>
</feature>
<feature type="signal peptide" evidence="3">
    <location>
        <begin position="1"/>
        <end position="23"/>
    </location>
</feature>
<dbReference type="Pfam" id="PF00090">
    <property type="entry name" value="TSP_1"/>
    <property type="match status" value="1"/>
</dbReference>
<dbReference type="Gene3D" id="2.20.100.10">
    <property type="entry name" value="Thrombospondin type-1 (TSP1) repeat"/>
    <property type="match status" value="1"/>
</dbReference>
<reference evidence="4" key="1">
    <citation type="submission" date="2022-03" db="EMBL/GenBank/DDBJ databases">
        <authorList>
            <person name="Martin C."/>
        </authorList>
    </citation>
    <scope>NUCLEOTIDE SEQUENCE</scope>
</reference>
<feature type="chain" id="PRO_5043377893" evidence="3">
    <location>
        <begin position="24"/>
        <end position="539"/>
    </location>
</feature>
<gene>
    <name evidence="4" type="ORF">OFUS_LOCUS16919</name>
</gene>
<sequence>MKVNSDQMLVVILVCFVLEHCYGFRKWSAWQPWTPTCARNCNEKNGIQERYRQCLHCVKDDCEPKEYSVCGNEFKGTKQCYIAAECDGPGEFTGMWSPWQQVGTCTRSDGYCIPEGNVQHIRECQQGKMDSYADFTCPVKTYAEARTETCSALCVREAQEAGWGDWSDWSCPVTCGGGSGVRTRKCKRGENCLGLKRQIKKRCNDIPCMAPLDKALLDATKAHLATSYHNFVVDEKKSVDLDCRTDLDNLYEEKYPNMAQIWSKDGKELKMNKKKMEYAEGVLTLKNMGKDDGGIYGCQFEYVPGSTQIINIFPVTINTTQYQMLARFGSSLKLPCKGAILGLMYPRARLIWYHNGTVHEDYKSIPPHMVKSSVGHVRGEHAGLWVCTITDQATNRTWVTNRINVKVIPPLTAWERFIANRVLSFSAAGFIVGCFGLCVLCCCYRASKSHIDAQKDFDKMKKDIEPEVNGDGEYDDEFEGDGYDNANDQFVEGQDADQNYDNEYYGNEGDDFNYRDDGYADGEDQYGYQNYAYNGANEY</sequence>
<dbReference type="SUPFAM" id="SSF82895">
    <property type="entry name" value="TSP-1 type 1 repeat"/>
    <property type="match status" value="1"/>
</dbReference>
<evidence type="ECO:0000256" key="1">
    <source>
        <dbReference type="SAM" id="MobiDB-lite"/>
    </source>
</evidence>
<evidence type="ECO:0000313" key="5">
    <source>
        <dbReference type="Proteomes" id="UP000749559"/>
    </source>
</evidence>
<dbReference type="InterPro" id="IPR007110">
    <property type="entry name" value="Ig-like_dom"/>
</dbReference>
<dbReference type="PROSITE" id="PS50092">
    <property type="entry name" value="TSP1"/>
    <property type="match status" value="1"/>
</dbReference>
<keyword evidence="2" id="KW-1133">Transmembrane helix</keyword>
<dbReference type="SUPFAM" id="SSF48726">
    <property type="entry name" value="Immunoglobulin"/>
    <property type="match status" value="2"/>
</dbReference>
<dbReference type="Gene3D" id="2.60.40.10">
    <property type="entry name" value="Immunoglobulins"/>
    <property type="match status" value="1"/>
</dbReference>
<keyword evidence="2" id="KW-0812">Transmembrane</keyword>
<organism evidence="4 5">
    <name type="scientific">Owenia fusiformis</name>
    <name type="common">Polychaete worm</name>
    <dbReference type="NCBI Taxonomy" id="6347"/>
    <lineage>
        <taxon>Eukaryota</taxon>
        <taxon>Metazoa</taxon>
        <taxon>Spiralia</taxon>
        <taxon>Lophotrochozoa</taxon>
        <taxon>Annelida</taxon>
        <taxon>Polychaeta</taxon>
        <taxon>Sedentaria</taxon>
        <taxon>Canalipalpata</taxon>
        <taxon>Sabellida</taxon>
        <taxon>Oweniida</taxon>
        <taxon>Oweniidae</taxon>
        <taxon>Owenia</taxon>
    </lineage>
</organism>
<feature type="transmembrane region" description="Helical" evidence="2">
    <location>
        <begin position="422"/>
        <end position="444"/>
    </location>
</feature>
<dbReference type="EMBL" id="CAIIXF020000008">
    <property type="protein sequence ID" value="CAH1791880.1"/>
    <property type="molecule type" value="Genomic_DNA"/>
</dbReference>
<name>A0A8J1XX66_OWEFU</name>
<dbReference type="InterPro" id="IPR036383">
    <property type="entry name" value="TSP1_rpt_sf"/>
</dbReference>
<dbReference type="SMART" id="SM00209">
    <property type="entry name" value="TSP1"/>
    <property type="match status" value="2"/>
</dbReference>
<dbReference type="InterPro" id="IPR036179">
    <property type="entry name" value="Ig-like_dom_sf"/>
</dbReference>
<dbReference type="AlphaFoldDB" id="A0A8J1XX66"/>
<dbReference type="InterPro" id="IPR013783">
    <property type="entry name" value="Ig-like_fold"/>
</dbReference>
<dbReference type="OrthoDB" id="6430700at2759"/>
<feature type="region of interest" description="Disordered" evidence="1">
    <location>
        <begin position="468"/>
        <end position="525"/>
    </location>
</feature>
<protein>
    <submittedName>
        <fullName evidence="4">Uncharacterized protein</fullName>
    </submittedName>
</protein>
<dbReference type="Proteomes" id="UP000749559">
    <property type="component" value="Unassembled WGS sequence"/>
</dbReference>
<proteinExistence type="predicted"/>
<comment type="caution">
    <text evidence="4">The sequence shown here is derived from an EMBL/GenBank/DDBJ whole genome shotgun (WGS) entry which is preliminary data.</text>
</comment>
<keyword evidence="2" id="KW-0472">Membrane</keyword>
<evidence type="ECO:0000256" key="2">
    <source>
        <dbReference type="SAM" id="Phobius"/>
    </source>
</evidence>
<accession>A0A8J1XX66</accession>
<keyword evidence="5" id="KW-1185">Reference proteome</keyword>
<keyword evidence="3" id="KW-0732">Signal</keyword>